<dbReference type="Pfam" id="PF20013">
    <property type="entry name" value="GAP1-N2"/>
    <property type="match status" value="1"/>
</dbReference>
<protein>
    <submittedName>
        <fullName evidence="3">Uncharacterized protein</fullName>
    </submittedName>
</protein>
<name>A0ABS4Z820_9ACTN</name>
<feature type="domain" description="GTPase-associated protein 1 middle" evidence="2">
    <location>
        <begin position="156"/>
        <end position="232"/>
    </location>
</feature>
<dbReference type="Pfam" id="PF20014">
    <property type="entry name" value="GAP1-M"/>
    <property type="match status" value="1"/>
</dbReference>
<evidence type="ECO:0000313" key="4">
    <source>
        <dbReference type="Proteomes" id="UP000758168"/>
    </source>
</evidence>
<sequence>MIGRLEYTSCDDGLDGIGGFQVRAMSPGIRDELRTAAIRDSIYEPSPGRPSAPTASELTQFPRAFGYTRVPGGSVVFRSTYVGRDHTGRWGNYFAQALTFDSAAPAQLLPIDLWESPAWAQSSERTGVLASVNPGDLVPGMQADLGSTMRFLQPQQPELVASVIQAVLDVFAQGKGRVIMIVSDSTTAALWISTVTRSLPASIAAAVSFTTYTARPESHQGLIVCTTPDVSVPAYGDFRLVDVAGGAAARDAAPLAFARLAAQSWREGLIEELVVASSSLTPPLMVSELDEFAQAAVLFLDLTPPKDWSEMDTLSGLEFAQRRASSLFLSNWHAVAKITENSGGITEVSRWSAVLRSATEKGVSVPASLTNDYLRVAVDAVVSGAGTHDTWLPKLDDTANHHLADAVLVPALLAHPTTTLLRWLGQRGRESLAAVVVAELARRLEPVTLSEGRTMLDRNAASFCLQQSEQHHRLRILASTVLASEGDLDPVDALGAADSRSLRTGEEWQELAGLLWPDSPPTLTQAHRLLRTTPVETLQRTHVIEQLIERLTDDAAAGGALGADHFQLVELLRQRIFRHLLSKDDQRKVDAVTLIEYFTAPRRDAEEATGYAVRGLQLARSLPPALVALLERSIATWLVSLPWNSQRDALERLLLPFDDDMMGFVGVYTGLAEDGLRASAASAASIVIAWRSIGSPSAVGSDADERDARRLRAHLLDQALPKALRRVRRRDLDRLGELLPNTSTVRANPGMPEGWQLWWGRWRSKHESKGLLGRLMPPREKRD</sequence>
<accession>A0ABS4Z820</accession>
<keyword evidence="4" id="KW-1185">Reference proteome</keyword>
<dbReference type="InterPro" id="IPR045402">
    <property type="entry name" value="GAP1-N2"/>
</dbReference>
<proteinExistence type="predicted"/>
<evidence type="ECO:0000259" key="1">
    <source>
        <dbReference type="Pfam" id="PF20013"/>
    </source>
</evidence>
<dbReference type="EMBL" id="JAGIOB010000001">
    <property type="protein sequence ID" value="MBP2417196.1"/>
    <property type="molecule type" value="Genomic_DNA"/>
</dbReference>
<dbReference type="RefSeq" id="WP_210055469.1">
    <property type="nucleotide sequence ID" value="NZ_BAAAMH010000009.1"/>
</dbReference>
<gene>
    <name evidence="3" type="ORF">JOF54_002118</name>
</gene>
<dbReference type="Proteomes" id="UP000758168">
    <property type="component" value="Unassembled WGS sequence"/>
</dbReference>
<dbReference type="InterPro" id="IPR045401">
    <property type="entry name" value="GAP1-M"/>
</dbReference>
<comment type="caution">
    <text evidence="3">The sequence shown here is derived from an EMBL/GenBank/DDBJ whole genome shotgun (WGS) entry which is preliminary data.</text>
</comment>
<organism evidence="3 4">
    <name type="scientific">Microlunatus capsulatus</name>
    <dbReference type="NCBI Taxonomy" id="99117"/>
    <lineage>
        <taxon>Bacteria</taxon>
        <taxon>Bacillati</taxon>
        <taxon>Actinomycetota</taxon>
        <taxon>Actinomycetes</taxon>
        <taxon>Propionibacteriales</taxon>
        <taxon>Propionibacteriaceae</taxon>
        <taxon>Microlunatus</taxon>
    </lineage>
</organism>
<feature type="domain" description="GTPase-associated protein 1 N-terminal" evidence="1">
    <location>
        <begin position="1"/>
        <end position="130"/>
    </location>
</feature>
<evidence type="ECO:0000259" key="2">
    <source>
        <dbReference type="Pfam" id="PF20014"/>
    </source>
</evidence>
<reference evidence="3 4" key="1">
    <citation type="submission" date="2021-03" db="EMBL/GenBank/DDBJ databases">
        <title>Sequencing the genomes of 1000 actinobacteria strains.</title>
        <authorList>
            <person name="Klenk H.-P."/>
        </authorList>
    </citation>
    <scope>NUCLEOTIDE SEQUENCE [LARGE SCALE GENOMIC DNA]</scope>
    <source>
        <strain evidence="3 4">DSM 12936</strain>
    </source>
</reference>
<evidence type="ECO:0000313" key="3">
    <source>
        <dbReference type="EMBL" id="MBP2417196.1"/>
    </source>
</evidence>